<evidence type="ECO:0000313" key="10">
    <source>
        <dbReference type="Proteomes" id="UP000886595"/>
    </source>
</evidence>
<dbReference type="PRINTS" id="PR00364">
    <property type="entry name" value="DISEASERSIST"/>
</dbReference>
<keyword evidence="10" id="KW-1185">Reference proteome</keyword>
<keyword evidence="6" id="KW-0812">Transmembrane</keyword>
<comment type="subcellular location">
    <subcellularLocation>
        <location evidence="1">Nucleus</location>
        <location evidence="1">Nucleolus</location>
    </subcellularLocation>
</comment>
<dbReference type="SUPFAM" id="SSF48371">
    <property type="entry name" value="ARM repeat"/>
    <property type="match status" value="1"/>
</dbReference>
<dbReference type="SMART" id="SM00544">
    <property type="entry name" value="MA3"/>
    <property type="match status" value="1"/>
</dbReference>
<dbReference type="GO" id="GO:0005730">
    <property type="term" value="C:nucleolus"/>
    <property type="evidence" value="ECO:0007669"/>
    <property type="project" value="UniProtKB-SubCell"/>
</dbReference>
<gene>
    <name evidence="9" type="ORF">Bca52824_023292</name>
</gene>
<dbReference type="InterPro" id="IPR050781">
    <property type="entry name" value="CWC22_splicing_factor"/>
</dbReference>
<evidence type="ECO:0000256" key="2">
    <source>
        <dbReference type="ARBA" id="ARBA00006856"/>
    </source>
</evidence>
<dbReference type="GO" id="GO:0042274">
    <property type="term" value="P:ribosomal small subunit biogenesis"/>
    <property type="evidence" value="ECO:0007669"/>
    <property type="project" value="TreeGrafter"/>
</dbReference>
<feature type="compositionally biased region" description="Basic residues" evidence="5">
    <location>
        <begin position="519"/>
        <end position="530"/>
    </location>
</feature>
<dbReference type="EMBL" id="JAAMPC010000005">
    <property type="protein sequence ID" value="KAG2311735.1"/>
    <property type="molecule type" value="Genomic_DNA"/>
</dbReference>
<feature type="region of interest" description="Disordered" evidence="5">
    <location>
        <begin position="589"/>
        <end position="700"/>
    </location>
</feature>
<evidence type="ECO:0000259" key="7">
    <source>
        <dbReference type="PROSITE" id="PS50104"/>
    </source>
</evidence>
<dbReference type="GO" id="GO:0007165">
    <property type="term" value="P:signal transduction"/>
    <property type="evidence" value="ECO:0007669"/>
    <property type="project" value="InterPro"/>
</dbReference>
<dbReference type="Pfam" id="PF02854">
    <property type="entry name" value="MIF4G"/>
    <property type="match status" value="1"/>
</dbReference>
<feature type="compositionally biased region" description="Basic and acidic residues" evidence="5">
    <location>
        <begin position="495"/>
        <end position="518"/>
    </location>
</feature>
<feature type="compositionally biased region" description="Acidic residues" evidence="5">
    <location>
        <begin position="625"/>
        <end position="638"/>
    </location>
</feature>
<dbReference type="Gene3D" id="3.40.50.300">
    <property type="entry name" value="P-loop containing nucleotide triphosphate hydrolases"/>
    <property type="match status" value="1"/>
</dbReference>
<feature type="domain" description="MI" evidence="8">
    <location>
        <begin position="1006"/>
        <end position="1122"/>
    </location>
</feature>
<comment type="caution">
    <text evidence="9">The sequence shown here is derived from an EMBL/GenBank/DDBJ whole genome shotgun (WGS) entry which is preliminary data.</text>
</comment>
<dbReference type="SUPFAM" id="SSF52200">
    <property type="entry name" value="Toll/Interleukin receptor TIR domain"/>
    <property type="match status" value="1"/>
</dbReference>
<evidence type="ECO:0000256" key="4">
    <source>
        <dbReference type="ARBA" id="ARBA00023242"/>
    </source>
</evidence>
<dbReference type="AlphaFoldDB" id="A0A8X7VHZ1"/>
<dbReference type="PANTHER" id="PTHR18034">
    <property type="entry name" value="CELL CYCLE CONTROL PROTEIN CWF22-RELATED"/>
    <property type="match status" value="1"/>
</dbReference>
<feature type="compositionally biased region" description="Polar residues" evidence="5">
    <location>
        <begin position="674"/>
        <end position="684"/>
    </location>
</feature>
<evidence type="ECO:0000259" key="8">
    <source>
        <dbReference type="PROSITE" id="PS51366"/>
    </source>
</evidence>
<accession>A0A8X7VHZ1</accession>
<dbReference type="PROSITE" id="PS51366">
    <property type="entry name" value="MI"/>
    <property type="match status" value="1"/>
</dbReference>
<evidence type="ECO:0000256" key="6">
    <source>
        <dbReference type="SAM" id="Phobius"/>
    </source>
</evidence>
<evidence type="ECO:0000256" key="1">
    <source>
        <dbReference type="ARBA" id="ARBA00004604"/>
    </source>
</evidence>
<dbReference type="GO" id="GO:0006417">
    <property type="term" value="P:regulation of translation"/>
    <property type="evidence" value="ECO:0007669"/>
    <property type="project" value="UniProtKB-KW"/>
</dbReference>
<feature type="compositionally biased region" description="Basic residues" evidence="5">
    <location>
        <begin position="643"/>
        <end position="653"/>
    </location>
</feature>
<evidence type="ECO:0008006" key="11">
    <source>
        <dbReference type="Google" id="ProtNLM"/>
    </source>
</evidence>
<dbReference type="Pfam" id="PF02847">
    <property type="entry name" value="MA3"/>
    <property type="match status" value="1"/>
</dbReference>
<feature type="compositionally biased region" description="Basic and acidic residues" evidence="5">
    <location>
        <begin position="432"/>
        <end position="459"/>
    </location>
</feature>
<keyword evidence="3" id="KW-0810">Translation regulation</keyword>
<comment type="similarity">
    <text evidence="2">Belongs to the CWC22 family.</text>
</comment>
<dbReference type="GO" id="GO:0003723">
    <property type="term" value="F:RNA binding"/>
    <property type="evidence" value="ECO:0007669"/>
    <property type="project" value="InterPro"/>
</dbReference>
<keyword evidence="6" id="KW-0472">Membrane</keyword>
<proteinExistence type="inferred from homology"/>
<feature type="region of interest" description="Disordered" evidence="5">
    <location>
        <begin position="425"/>
        <end position="462"/>
    </location>
</feature>
<keyword evidence="6" id="KW-1133">Transmembrane helix</keyword>
<feature type="compositionally biased region" description="Basic and acidic residues" evidence="5">
    <location>
        <begin position="609"/>
        <end position="624"/>
    </location>
</feature>
<dbReference type="InterPro" id="IPR016024">
    <property type="entry name" value="ARM-type_fold"/>
</dbReference>
<feature type="transmembrane region" description="Helical" evidence="6">
    <location>
        <begin position="93"/>
        <end position="111"/>
    </location>
</feature>
<evidence type="ECO:0000256" key="3">
    <source>
        <dbReference type="ARBA" id="ARBA00022845"/>
    </source>
</evidence>
<dbReference type="InterPro" id="IPR035897">
    <property type="entry name" value="Toll_tir_struct_dom_sf"/>
</dbReference>
<dbReference type="GO" id="GO:0043531">
    <property type="term" value="F:ADP binding"/>
    <property type="evidence" value="ECO:0007669"/>
    <property type="project" value="InterPro"/>
</dbReference>
<feature type="compositionally biased region" description="Basic and acidic residues" evidence="5">
    <location>
        <begin position="686"/>
        <end position="696"/>
    </location>
</feature>
<dbReference type="PROSITE" id="PS50104">
    <property type="entry name" value="TIR"/>
    <property type="match status" value="1"/>
</dbReference>
<dbReference type="Gene3D" id="1.25.40.180">
    <property type="match status" value="1"/>
</dbReference>
<evidence type="ECO:0000256" key="5">
    <source>
        <dbReference type="SAM" id="MobiDB-lite"/>
    </source>
</evidence>
<protein>
    <recommendedName>
        <fullName evidence="11">MI domain-containing protein</fullName>
    </recommendedName>
</protein>
<dbReference type="Proteomes" id="UP000886595">
    <property type="component" value="Unassembled WGS sequence"/>
</dbReference>
<keyword evidence="4" id="KW-0539">Nucleus</keyword>
<dbReference type="Pfam" id="PF01582">
    <property type="entry name" value="TIR"/>
    <property type="match status" value="2"/>
</dbReference>
<sequence length="1206" mass="138448">MRSESINFELVRAIKESRIAVVILSRNYLIMKCRLSLGQKQTEAFGKAFEETCKGKTEEQKQKWRQAMTQVATIAGEHSASWYTVPTSIKNEIISLFFILILVFNYLHILISSFDRLVGIEAHVAKIKSLISLESDEVKIVGIWGPAGIGKTTIVKALYNEVSIIFQLKFYKENAEGRKQINTHDETSLQKHLKNELLSGVLDHRNMKIPALGEAEDRWKHQRTFSFLMILLSTVPANELKALRGLIQGLRYGSKVIVISEDLCALRGYGVDQIYRVAFPSPEQALQMFSYSAFGQSSPPRGYLDHVNEVMKLIAPYPLGLKILGSLLRGKSSWTMTLPRLRTYLVHKDDLDLNNVILFLAESYWDVEKGIETLVNRGLISKSADGGIMMHYLVKDIVRKDVLARGHNMVEPQILIRSSRTNFPWSSRHEKRKEARLQKNQKKHESWLQRQKLQKEKRVSSTVQTKTDDVIKSETFLQIRDQETEHVKSIIPSGNKDDKKSFTQKKDEARVKTKENKMQRGHKMKDLKKPRKKTKFEEFLEMETQSAILSREQDVALERKLAKKLNVKNGKLRGVDDCMNDLFEGLPSVLDSMGSELGDSRKKKGKRKRSEEKQNYEVVDKQPNEDFELGESDFSEEEEPKRKRDRKHRKKKNKSLDEELETQPMEMTDDGESETVNYDDSPSSLEKVESPLRKPNPESSVKYVAPHLRSQARSESEEHAKLRTRVKGLLNKMAESNVETITAELSTLYRSVARSLASQIFCEEVLATYARGNEQYGVFAAFIAGMACQVGMDFSAQLIASLAKSFEDEYQKEYSLSLNGITLLLSYLCILGVCSSDLIYDFLMTLANRLTEVDASTILIVLDCCGMKIRSDDPVAMKTFIISIQNKTNEIKTSPDCKTDINKFTMEKMLETIAAIKNNKLRAKEDSVQNTRVKKWLQKLRVEEVLLRGLTWSKLLDTEKKGQWWLSGDLVVKTNHAEDVAQTMDAEVVEAQKMLKLADAQRMNTDSRKAIFCVIMSSEDYIDAFEKLLRLDLPGKQDREIMRVLVECCLQEKVFNKYYTVLALKLCEHDKNHKFTLQYCIWDHFKELESMSLQRSMHLAKFLAEMIVSFNLSLAVLKCVDLANPVQLTPKRIMHFRMLFESIFEHTEKLVWNLFTRIAVNPDYEALRDGIKFFMKEYVVKANKTIYGKFRTAKEALNNSDGSLLM</sequence>
<dbReference type="InterPro" id="IPR002182">
    <property type="entry name" value="NB-ARC"/>
</dbReference>
<dbReference type="InterPro" id="IPR027417">
    <property type="entry name" value="P-loop_NTPase"/>
</dbReference>
<dbReference type="PANTHER" id="PTHR18034:SF4">
    <property type="entry name" value="NUCLEOLAR MIF4G DOMAIN-CONTAINING PROTEIN 1"/>
    <property type="match status" value="1"/>
</dbReference>
<dbReference type="InterPro" id="IPR003891">
    <property type="entry name" value="Initiation_fac_eIF4g_MI"/>
</dbReference>
<dbReference type="OrthoDB" id="10260961at2759"/>
<feature type="domain" description="TIR" evidence="7">
    <location>
        <begin position="1"/>
        <end position="100"/>
    </location>
</feature>
<dbReference type="Gene3D" id="3.40.50.10140">
    <property type="entry name" value="Toll/interleukin-1 receptor homology (TIR) domain"/>
    <property type="match status" value="1"/>
</dbReference>
<dbReference type="SUPFAM" id="SSF52540">
    <property type="entry name" value="P-loop containing nucleoside triphosphate hydrolases"/>
    <property type="match status" value="1"/>
</dbReference>
<dbReference type="InterPro" id="IPR000157">
    <property type="entry name" value="TIR_dom"/>
</dbReference>
<dbReference type="SMART" id="SM00543">
    <property type="entry name" value="MIF4G"/>
    <property type="match status" value="1"/>
</dbReference>
<name>A0A8X7VHZ1_BRACI</name>
<organism evidence="9 10">
    <name type="scientific">Brassica carinata</name>
    <name type="common">Ethiopian mustard</name>
    <name type="synonym">Abyssinian cabbage</name>
    <dbReference type="NCBI Taxonomy" id="52824"/>
    <lineage>
        <taxon>Eukaryota</taxon>
        <taxon>Viridiplantae</taxon>
        <taxon>Streptophyta</taxon>
        <taxon>Embryophyta</taxon>
        <taxon>Tracheophyta</taxon>
        <taxon>Spermatophyta</taxon>
        <taxon>Magnoliopsida</taxon>
        <taxon>eudicotyledons</taxon>
        <taxon>Gunneridae</taxon>
        <taxon>Pentapetalae</taxon>
        <taxon>rosids</taxon>
        <taxon>malvids</taxon>
        <taxon>Brassicales</taxon>
        <taxon>Brassicaceae</taxon>
        <taxon>Brassiceae</taxon>
        <taxon>Brassica</taxon>
    </lineage>
</organism>
<dbReference type="InterPro" id="IPR003890">
    <property type="entry name" value="MIF4G-like_typ-3"/>
</dbReference>
<feature type="region of interest" description="Disordered" evidence="5">
    <location>
        <begin position="489"/>
        <end position="530"/>
    </location>
</feature>
<dbReference type="Pfam" id="PF00931">
    <property type="entry name" value="NB-ARC"/>
    <property type="match status" value="1"/>
</dbReference>
<evidence type="ECO:0000313" key="9">
    <source>
        <dbReference type="EMBL" id="KAG2311735.1"/>
    </source>
</evidence>
<reference evidence="9 10" key="1">
    <citation type="submission" date="2020-02" db="EMBL/GenBank/DDBJ databases">
        <authorList>
            <person name="Ma Q."/>
            <person name="Huang Y."/>
            <person name="Song X."/>
            <person name="Pei D."/>
        </authorList>
    </citation>
    <scope>NUCLEOTIDE SEQUENCE [LARGE SCALE GENOMIC DNA]</scope>
    <source>
        <strain evidence="9">Sxm20200214</strain>
        <tissue evidence="9">Leaf</tissue>
    </source>
</reference>